<evidence type="ECO:0000313" key="1">
    <source>
        <dbReference type="EMBL" id="QGU06319.1"/>
    </source>
</evidence>
<sequence length="60" mass="7072">MPHCRRNVQLMAPQVLHFRDPRAHNEGKVDTPGKQRTPFRVWYAERGSGNDRSYQNIPRV</sequence>
<dbReference type="AlphaFoldDB" id="A0A6B8VTD8"/>
<name>A0A6B8VTD8_9CORY</name>
<reference evidence="1 2" key="1">
    <citation type="submission" date="2019-11" db="EMBL/GenBank/DDBJ databases">
        <title>Complete genome sequence of Corynebacterium kalinowskii 1959, a novel Corynebacterium species isolated from soil of a small paddock in Vilsendorf, Germany.</title>
        <authorList>
            <person name="Schaffert L."/>
            <person name="Ruwe M."/>
            <person name="Milse J."/>
            <person name="Hanuschka K."/>
            <person name="Ortseifen V."/>
            <person name="Droste J."/>
            <person name="Brandt D."/>
            <person name="Schlueter L."/>
            <person name="Kutter Y."/>
            <person name="Vinke S."/>
            <person name="Viehoefer P."/>
            <person name="Jacob L."/>
            <person name="Luebke N.-C."/>
            <person name="Schulte-Berndt E."/>
            <person name="Hain C."/>
            <person name="Linder M."/>
            <person name="Schmidt P."/>
            <person name="Wollenschlaeger L."/>
            <person name="Luttermann T."/>
            <person name="Thieme E."/>
            <person name="Hassa J."/>
            <person name="Haak M."/>
            <person name="Wittchen M."/>
            <person name="Mentz A."/>
            <person name="Persicke M."/>
            <person name="Busche T."/>
            <person name="Ruckert C."/>
        </authorList>
    </citation>
    <scope>NUCLEOTIDE SEQUENCE [LARGE SCALE GENOMIC DNA]</scope>
    <source>
        <strain evidence="1 2">2039</strain>
    </source>
</reference>
<evidence type="ECO:0000313" key="2">
    <source>
        <dbReference type="Proteomes" id="UP000424462"/>
    </source>
</evidence>
<protein>
    <submittedName>
        <fullName evidence="1">Uncharacterized protein</fullName>
    </submittedName>
</protein>
<proteinExistence type="predicted"/>
<keyword evidence="2" id="KW-1185">Reference proteome</keyword>
<organism evidence="1 2">
    <name type="scientific">Corynebacterium occultum</name>
    <dbReference type="NCBI Taxonomy" id="2675219"/>
    <lineage>
        <taxon>Bacteria</taxon>
        <taxon>Bacillati</taxon>
        <taxon>Actinomycetota</taxon>
        <taxon>Actinomycetes</taxon>
        <taxon>Mycobacteriales</taxon>
        <taxon>Corynebacteriaceae</taxon>
        <taxon>Corynebacterium</taxon>
    </lineage>
</organism>
<accession>A0A6B8VTD8</accession>
<gene>
    <name evidence="1" type="ORF">COCCU_01800</name>
</gene>
<dbReference type="EMBL" id="CP046455">
    <property type="protein sequence ID" value="QGU06319.1"/>
    <property type="molecule type" value="Genomic_DNA"/>
</dbReference>
<dbReference type="Proteomes" id="UP000424462">
    <property type="component" value="Chromosome"/>
</dbReference>
<dbReference type="KEGG" id="cok:COCCU_01800"/>